<reference evidence="2 3" key="1">
    <citation type="submission" date="2018-01" db="EMBL/GenBank/DDBJ databases">
        <title>Whole genome sequencing of Histamine producing bacteria.</title>
        <authorList>
            <person name="Butler K."/>
        </authorList>
    </citation>
    <scope>NUCLEOTIDE SEQUENCE [LARGE SCALE GENOMIC DNA]</scope>
    <source>
        <strain evidence="2 3">JCM 12947</strain>
    </source>
</reference>
<sequence length="175" mass="19604">MLDITPYTECINQVHPAMVQKIIAVESANNPIAINVNILKGKPKPRYTSPKTKEEAIRLANDYIRQGHSVDLGLMQVNSNNLKSYGVTVSDMFNPCKNINVGSTILYEAYQRALRVKKTPQIALRHALSIYNTGNMTYGFKNGYVNRYTPYESPKTAPASLYTNETTIPLGNLYD</sequence>
<dbReference type="Proteomes" id="UP000240987">
    <property type="component" value="Unassembled WGS sequence"/>
</dbReference>
<accession>A0A2T3J739</accession>
<dbReference type="OrthoDB" id="8565485at2"/>
<dbReference type="InterPro" id="IPR023346">
    <property type="entry name" value="Lysozyme-like_dom_sf"/>
</dbReference>
<keyword evidence="3" id="KW-1185">Reference proteome</keyword>
<feature type="domain" description="Transglycosylase SLT" evidence="1">
    <location>
        <begin position="9"/>
        <end position="146"/>
    </location>
</feature>
<dbReference type="Pfam" id="PF01464">
    <property type="entry name" value="SLT"/>
    <property type="match status" value="1"/>
</dbReference>
<dbReference type="InterPro" id="IPR008258">
    <property type="entry name" value="Transglycosylase_SLT_dom_1"/>
</dbReference>
<comment type="caution">
    <text evidence="2">The sequence shown here is derived from an EMBL/GenBank/DDBJ whole genome shotgun (WGS) entry which is preliminary data.</text>
</comment>
<gene>
    <name evidence="2" type="ORF">C9J12_27110</name>
</gene>
<evidence type="ECO:0000313" key="2">
    <source>
        <dbReference type="EMBL" id="PSU44542.1"/>
    </source>
</evidence>
<dbReference type="Gene3D" id="1.10.530.10">
    <property type="match status" value="1"/>
</dbReference>
<dbReference type="EMBL" id="PYMJ01000049">
    <property type="protein sequence ID" value="PSU44542.1"/>
    <property type="molecule type" value="Genomic_DNA"/>
</dbReference>
<protein>
    <submittedName>
        <fullName evidence="2">Conjugal transfer protein</fullName>
    </submittedName>
</protein>
<proteinExistence type="predicted"/>
<name>A0A2T3J739_9GAMM</name>
<dbReference type="SUPFAM" id="SSF53955">
    <property type="entry name" value="Lysozyme-like"/>
    <property type="match status" value="1"/>
</dbReference>
<dbReference type="RefSeq" id="WP_107245965.1">
    <property type="nucleotide sequence ID" value="NZ_PYMJ01000049.1"/>
</dbReference>
<evidence type="ECO:0000259" key="1">
    <source>
        <dbReference type="Pfam" id="PF01464"/>
    </source>
</evidence>
<dbReference type="AlphaFoldDB" id="A0A2T3J739"/>
<organism evidence="2 3">
    <name type="scientific">Photobacterium frigidiphilum</name>
    <dbReference type="NCBI Taxonomy" id="264736"/>
    <lineage>
        <taxon>Bacteria</taxon>
        <taxon>Pseudomonadati</taxon>
        <taxon>Pseudomonadota</taxon>
        <taxon>Gammaproteobacteria</taxon>
        <taxon>Vibrionales</taxon>
        <taxon>Vibrionaceae</taxon>
        <taxon>Photobacterium</taxon>
    </lineage>
</organism>
<evidence type="ECO:0000313" key="3">
    <source>
        <dbReference type="Proteomes" id="UP000240987"/>
    </source>
</evidence>
<dbReference type="CDD" id="cd16892">
    <property type="entry name" value="LT_VirB1-like"/>
    <property type="match status" value="1"/>
</dbReference>